<evidence type="ECO:0000313" key="1">
    <source>
        <dbReference type="EMBL" id="CAG9165018.1"/>
    </source>
</evidence>
<proteinExistence type="predicted"/>
<dbReference type="EMBL" id="CAJZAI010000001">
    <property type="protein sequence ID" value="CAG9165018.1"/>
    <property type="molecule type" value="Genomic_DNA"/>
</dbReference>
<accession>A0ABM8WCI3</accession>
<protein>
    <submittedName>
        <fullName evidence="1">Uncharacterized protein</fullName>
    </submittedName>
</protein>
<comment type="caution">
    <text evidence="1">The sequence shown here is derived from an EMBL/GenBank/DDBJ whole genome shotgun (WGS) entry which is preliminary data.</text>
</comment>
<organism evidence="1 2">
    <name type="scientific">Cupriavidus laharis</name>
    <dbReference type="NCBI Taxonomy" id="151654"/>
    <lineage>
        <taxon>Bacteria</taxon>
        <taxon>Pseudomonadati</taxon>
        <taxon>Pseudomonadota</taxon>
        <taxon>Betaproteobacteria</taxon>
        <taxon>Burkholderiales</taxon>
        <taxon>Burkholderiaceae</taxon>
        <taxon>Cupriavidus</taxon>
    </lineage>
</organism>
<dbReference type="Proteomes" id="UP000727654">
    <property type="component" value="Unassembled WGS sequence"/>
</dbReference>
<gene>
    <name evidence="1" type="ORF">LMG23992_00164</name>
</gene>
<keyword evidence="2" id="KW-1185">Reference proteome</keyword>
<evidence type="ECO:0000313" key="2">
    <source>
        <dbReference type="Proteomes" id="UP000727654"/>
    </source>
</evidence>
<name>A0ABM8WCI3_9BURK</name>
<reference evidence="1 2" key="1">
    <citation type="submission" date="2021-08" db="EMBL/GenBank/DDBJ databases">
        <authorList>
            <person name="Peeters C."/>
        </authorList>
    </citation>
    <scope>NUCLEOTIDE SEQUENCE [LARGE SCALE GENOMIC DNA]</scope>
    <source>
        <strain evidence="1 2">LMG 23992</strain>
    </source>
</reference>
<sequence length="35" mass="3711">MAVRIAKNACTSVGLVIRPIVLTLGVEKKETQNAS</sequence>